<protein>
    <recommendedName>
        <fullName evidence="2">DUF4283 domain-containing protein</fullName>
    </recommendedName>
</protein>
<feature type="region of interest" description="Disordered" evidence="1">
    <location>
        <begin position="45"/>
        <end position="80"/>
    </location>
</feature>
<evidence type="ECO:0000259" key="2">
    <source>
        <dbReference type="Pfam" id="PF14111"/>
    </source>
</evidence>
<feature type="compositionally biased region" description="Acidic residues" evidence="1">
    <location>
        <begin position="564"/>
        <end position="574"/>
    </location>
</feature>
<feature type="region of interest" description="Disordered" evidence="1">
    <location>
        <begin position="1"/>
        <end position="28"/>
    </location>
</feature>
<feature type="compositionally biased region" description="Basic and acidic residues" evidence="1">
    <location>
        <begin position="494"/>
        <end position="503"/>
    </location>
</feature>
<feature type="compositionally biased region" description="Basic and acidic residues" evidence="1">
    <location>
        <begin position="464"/>
        <end position="473"/>
    </location>
</feature>
<name>A0ABD3HLB4_9MARC</name>
<comment type="caution">
    <text evidence="3">The sequence shown here is derived from an EMBL/GenBank/DDBJ whole genome shotgun (WGS) entry which is preliminary data.</text>
</comment>
<feature type="compositionally biased region" description="Polar residues" evidence="1">
    <location>
        <begin position="152"/>
        <end position="161"/>
    </location>
</feature>
<feature type="compositionally biased region" description="Basic and acidic residues" evidence="1">
    <location>
        <begin position="517"/>
        <end position="528"/>
    </location>
</feature>
<dbReference type="InterPro" id="IPR025558">
    <property type="entry name" value="DUF4283"/>
</dbReference>
<gene>
    <name evidence="3" type="ORF">R1sor_005963</name>
</gene>
<feature type="region of interest" description="Disordered" evidence="1">
    <location>
        <begin position="462"/>
        <end position="621"/>
    </location>
</feature>
<dbReference type="AlphaFoldDB" id="A0ABD3HLB4"/>
<evidence type="ECO:0000313" key="4">
    <source>
        <dbReference type="Proteomes" id="UP001633002"/>
    </source>
</evidence>
<feature type="compositionally biased region" description="Basic residues" evidence="1">
    <location>
        <begin position="529"/>
        <end position="538"/>
    </location>
</feature>
<feature type="region of interest" description="Disordered" evidence="1">
    <location>
        <begin position="143"/>
        <end position="220"/>
    </location>
</feature>
<dbReference type="EMBL" id="JBJQOH010000003">
    <property type="protein sequence ID" value="KAL3692312.1"/>
    <property type="molecule type" value="Genomic_DNA"/>
</dbReference>
<reference evidence="3 4" key="1">
    <citation type="submission" date="2024-09" db="EMBL/GenBank/DDBJ databases">
        <title>Chromosome-scale assembly of Riccia sorocarpa.</title>
        <authorList>
            <person name="Paukszto L."/>
        </authorList>
    </citation>
    <scope>NUCLEOTIDE SEQUENCE [LARGE SCALE GENOMIC DNA]</scope>
    <source>
        <strain evidence="3">LP-2024</strain>
        <tissue evidence="3">Aerial parts of the thallus</tissue>
    </source>
</reference>
<feature type="domain" description="DUF4283" evidence="2">
    <location>
        <begin position="281"/>
        <end position="358"/>
    </location>
</feature>
<dbReference type="PANTHER" id="PTHR31286">
    <property type="entry name" value="GLYCINE-RICH CELL WALL STRUCTURAL PROTEIN 1.8-LIKE"/>
    <property type="match status" value="1"/>
</dbReference>
<evidence type="ECO:0000313" key="3">
    <source>
        <dbReference type="EMBL" id="KAL3692312.1"/>
    </source>
</evidence>
<accession>A0ABD3HLB4</accession>
<dbReference type="PANTHER" id="PTHR31286:SF180">
    <property type="entry name" value="OS10G0362600 PROTEIN"/>
    <property type="match status" value="1"/>
</dbReference>
<feature type="compositionally biased region" description="Polar residues" evidence="1">
    <location>
        <begin position="172"/>
        <end position="185"/>
    </location>
</feature>
<dbReference type="InterPro" id="IPR040256">
    <property type="entry name" value="At4g02000-like"/>
</dbReference>
<dbReference type="Pfam" id="PF14111">
    <property type="entry name" value="DUF4283"/>
    <property type="match status" value="1"/>
</dbReference>
<feature type="compositionally biased region" description="Basic and acidic residues" evidence="1">
    <location>
        <begin position="17"/>
        <end position="28"/>
    </location>
</feature>
<evidence type="ECO:0000256" key="1">
    <source>
        <dbReference type="SAM" id="MobiDB-lite"/>
    </source>
</evidence>
<dbReference type="Proteomes" id="UP001633002">
    <property type="component" value="Unassembled WGS sequence"/>
</dbReference>
<keyword evidence="4" id="KW-1185">Reference proteome</keyword>
<sequence length="621" mass="69971">MLVNLGVANEVATTSEDPAKRQREHEQDLLRRSLEFSDFIKRRCNGGNKMADPKLQRASSSRGTGRIIPISPPQHGNVRRGSLFGSRGSPLNSLRGYSTQTNEVFERSPLHLARPGQVGGSPQILYASTAPTVTNRELQLNPWHQNARPPATGQQPIQGTPQRAIRTPPRSPQGSPSNSIGNQPGSLLDQIADSQTPYETGGDDNLSISDTDEERKADNAYMDERRWMKKMMREVTEAYKRLPDRTGEPQVDDVEVYHKLDITAQIRIFKRKRIVEDCGVVFCTVDISPSRNGFQQWIYQEVEAKADVQIRHVKCLAPRHYLVLLHSPEDRAAVMINGPYYMKKRMIYTAEWEPGFNTKRILAKTMACWLDLLNVDPMLEGEGENMLGSLGTVLQWQTQMFAHIRGCVLMDITKPLPTVLTVVLNGEQKQMGIQYDLLLDACFTCHEWGHFVLLYPKTTTVRPAEGHQDKGETDADGFQTVPRRNNTTPIPEATKPKAERRPLDLNSTPAPTQQQKEMSEKQKKEGSKKARKKEARRKKLEEARVDLNAEASRDSSDVEHNSEAEDSSSEEDEAPGFWKNDKGKKAKGTGETMDTTARWLGQQGYGGTELQHGQRYNWGEK</sequence>
<feature type="compositionally biased region" description="Basic and acidic residues" evidence="1">
    <location>
        <begin position="539"/>
        <end position="563"/>
    </location>
</feature>
<organism evidence="3 4">
    <name type="scientific">Riccia sorocarpa</name>
    <dbReference type="NCBI Taxonomy" id="122646"/>
    <lineage>
        <taxon>Eukaryota</taxon>
        <taxon>Viridiplantae</taxon>
        <taxon>Streptophyta</taxon>
        <taxon>Embryophyta</taxon>
        <taxon>Marchantiophyta</taxon>
        <taxon>Marchantiopsida</taxon>
        <taxon>Marchantiidae</taxon>
        <taxon>Marchantiales</taxon>
        <taxon>Ricciaceae</taxon>
        <taxon>Riccia</taxon>
    </lineage>
</organism>
<proteinExistence type="predicted"/>